<dbReference type="SUPFAM" id="SSF74788">
    <property type="entry name" value="Cullin repeat-like"/>
    <property type="match status" value="1"/>
</dbReference>
<proteinExistence type="inferred from homology"/>
<reference evidence="3 5" key="1">
    <citation type="submission" date="2024-04" db="EMBL/GenBank/DDBJ databases">
        <title>Tritrichomonas musculus Genome.</title>
        <authorList>
            <person name="Alves-Ferreira E."/>
            <person name="Grigg M."/>
            <person name="Lorenzi H."/>
            <person name="Galac M."/>
        </authorList>
    </citation>
    <scope>NUCLEOTIDE SEQUENCE [LARGE SCALE GENOMIC DNA]</scope>
    <source>
        <strain evidence="3 5">EAF2021</strain>
    </source>
</reference>
<dbReference type="InterPro" id="IPR036317">
    <property type="entry name" value="Cullin_homology_sf"/>
</dbReference>
<evidence type="ECO:0000256" key="1">
    <source>
        <dbReference type="PROSITE-ProRule" id="PRU00330"/>
    </source>
</evidence>
<dbReference type="InterPro" id="IPR016158">
    <property type="entry name" value="Cullin_homology"/>
</dbReference>
<dbReference type="InterPro" id="IPR016159">
    <property type="entry name" value="Cullin_repeat-like_dom_sf"/>
</dbReference>
<evidence type="ECO:0000313" key="5">
    <source>
        <dbReference type="Proteomes" id="UP001470230"/>
    </source>
</evidence>
<feature type="domain" description="Cullin family profile" evidence="2">
    <location>
        <begin position="451"/>
        <end position="680"/>
    </location>
</feature>
<comment type="similarity">
    <text evidence="1">Belongs to the cullin family.</text>
</comment>
<evidence type="ECO:0000313" key="4">
    <source>
        <dbReference type="EMBL" id="KAK8848005.1"/>
    </source>
</evidence>
<evidence type="ECO:0000313" key="3">
    <source>
        <dbReference type="EMBL" id="KAK8833940.1"/>
    </source>
</evidence>
<gene>
    <name evidence="4" type="ORF">M9Y10_019057</name>
    <name evidence="3" type="ORF">M9Y10_037666</name>
</gene>
<dbReference type="Proteomes" id="UP001470230">
    <property type="component" value="Unassembled WGS sequence"/>
</dbReference>
<evidence type="ECO:0000259" key="2">
    <source>
        <dbReference type="PROSITE" id="PS50069"/>
    </source>
</evidence>
<name>A0ABR2GJ32_9EUKA</name>
<dbReference type="EMBL" id="JAPFFF010000571">
    <property type="protein sequence ID" value="KAK8833940.1"/>
    <property type="molecule type" value="Genomic_DNA"/>
</dbReference>
<organism evidence="3 5">
    <name type="scientific">Tritrichomonas musculus</name>
    <dbReference type="NCBI Taxonomy" id="1915356"/>
    <lineage>
        <taxon>Eukaryota</taxon>
        <taxon>Metamonada</taxon>
        <taxon>Parabasalia</taxon>
        <taxon>Tritrichomonadida</taxon>
        <taxon>Tritrichomonadidae</taxon>
        <taxon>Tritrichomonas</taxon>
    </lineage>
</organism>
<protein>
    <recommendedName>
        <fullName evidence="2">Cullin family profile domain-containing protein</fullName>
    </recommendedName>
</protein>
<accession>A0ABR2GJ32</accession>
<dbReference type="SUPFAM" id="SSF75632">
    <property type="entry name" value="Cullin homology domain"/>
    <property type="match status" value="1"/>
</dbReference>
<dbReference type="PROSITE" id="PS50069">
    <property type="entry name" value="CULLIN_2"/>
    <property type="match status" value="1"/>
</dbReference>
<sequence>MNDSSVSDSVLKFLSNETYEFSIPKEDWDNIFSSDPKKSQSSTAVFFGDINRTLRKYCISVSEYITMMKQYGFMTAILSAWERFSNNLFHLSTQISKIFGKNHTPNIRVPVGLVIQQVNSRILHFGYKNWKKYVLDQRFITAELLSIIELFNELIKEQIPSNVQLIAQYPFNEISFSKHILKLINLLPKNKFTEKEYFLANMIAKYIHLFVKHPLLYPEKIRSDIEECAMLSDTLYVYMRYNPELYLQVKDELIRQIKEIEPFLESFIPTIPKFYSPFDNSEYTSLLKMICLCTPEEYVKKYIPSQMSYFPTPPFRKVEEKHCKYDFDFFLKVMDPLYDRAMSIMKGNSDAIRTFSRKFCYRFLQIEELTKGFSTLFENRNRDYLQAIWRMIEPLPQYVIALSDAFISYFKNRLDKEIKDRNDEKLQELVATINGLVDSDFHHHLTLVFGRSSLFIPYQKDSDLVGRARVLIEQAHNPSKKNYSIAELFDIVPFVKNRRDLFKGIANFLQNQLLSQVDPNVEHERALINAMGQFTESDYIKPLQDMLKEFASRYDDFNKIFELSKKEKNFTFSDNMKIAVLSNTRWKQIVQRGKFPFFEEFENSRNYFERKFIESKANSLLFWCDPASVVEVKLKMNGRYDFFLFNGVQYGIVRLLLRGENTYQDFIKYIKVEDLQEQLSTLVDTGLVKPLPNKPNTYLLSSTIDERLYRNFAKKFTSAENIAIMKMKELDRKNAVNTMIVSQVKKASPNGIKITNLIKVVQKISIRFFSIPPDFIREQIRKLEITKYIKLKDDTDDIYVFNP</sequence>
<keyword evidence="5" id="KW-1185">Reference proteome</keyword>
<dbReference type="EMBL" id="JAPFFF010000027">
    <property type="protein sequence ID" value="KAK8848005.1"/>
    <property type="molecule type" value="Genomic_DNA"/>
</dbReference>
<comment type="caution">
    <text evidence="3">The sequence shown here is derived from an EMBL/GenBank/DDBJ whole genome shotgun (WGS) entry which is preliminary data.</text>
</comment>